<evidence type="ECO:0000313" key="2">
    <source>
        <dbReference type="Proteomes" id="UP000600307"/>
    </source>
</evidence>
<reference evidence="1 2" key="1">
    <citation type="submission" date="2020-11" db="EMBL/GenBank/DDBJ databases">
        <title>Taxonomic investigation of Rahnella spp.</title>
        <authorList>
            <person name="Lee S.D."/>
        </authorList>
    </citation>
    <scope>NUCLEOTIDE SEQUENCE [LARGE SCALE GENOMIC DNA]</scope>
    <source>
        <strain evidence="1 2">SAP-10</strain>
    </source>
</reference>
<evidence type="ECO:0000313" key="1">
    <source>
        <dbReference type="EMBL" id="MBF7956740.1"/>
    </source>
</evidence>
<organism evidence="1 2">
    <name type="scientific">Rahnella victoriana</name>
    <dbReference type="NCBI Taxonomy" id="1510570"/>
    <lineage>
        <taxon>Bacteria</taxon>
        <taxon>Pseudomonadati</taxon>
        <taxon>Pseudomonadota</taxon>
        <taxon>Gammaproteobacteria</taxon>
        <taxon>Enterobacterales</taxon>
        <taxon>Yersiniaceae</taxon>
        <taxon>Rahnella</taxon>
    </lineage>
</organism>
<comment type="caution">
    <text evidence="1">The sequence shown here is derived from an EMBL/GenBank/DDBJ whole genome shotgun (WGS) entry which is preliminary data.</text>
</comment>
<dbReference type="Proteomes" id="UP000600307">
    <property type="component" value="Unassembled WGS sequence"/>
</dbReference>
<proteinExistence type="predicted"/>
<dbReference type="RefSeq" id="WP_195817443.1">
    <property type="nucleotide sequence ID" value="NZ_JADOBH010000002.1"/>
</dbReference>
<protein>
    <submittedName>
        <fullName evidence="1">Uncharacterized protein</fullName>
    </submittedName>
</protein>
<dbReference type="EMBL" id="JADOBH010000002">
    <property type="protein sequence ID" value="MBF7956740.1"/>
    <property type="molecule type" value="Genomic_DNA"/>
</dbReference>
<accession>A0ABS0DSE7</accession>
<keyword evidence="2" id="KW-1185">Reference proteome</keyword>
<sequence>MTLHEKVVAETMTTMNAAFVQLNVPLIIRRIRRSDIIWQQRRARRNLRQPEKHLLNWKWLFKQYRKNQPRESGMEQTAYVFCLNNPHQERAAFLMESCTPPTGPLEINALENFYRKTAGHPLKRKMLYYSLCVTIIYTDTLNDFKMLNKENARFLIKDVVNDDVMRFYISSAPLSRVPGKMECESTYHLLREYMTSGVLGRGF</sequence>
<name>A0ABS0DSE7_9GAMM</name>
<gene>
    <name evidence="1" type="ORF">IV431_14370</name>
</gene>